<dbReference type="GO" id="GO:0003677">
    <property type="term" value="F:DNA binding"/>
    <property type="evidence" value="ECO:0007669"/>
    <property type="project" value="InterPro"/>
</dbReference>
<gene>
    <name evidence="4" type="ORF">E1B25_01060</name>
</gene>
<keyword evidence="1" id="KW-0229">DNA integration</keyword>
<name>A0A4R5F0H2_9RHOB</name>
<dbReference type="SUPFAM" id="SSF56349">
    <property type="entry name" value="DNA breaking-rejoining enzymes"/>
    <property type="match status" value="1"/>
</dbReference>
<accession>A0A4R5F0H2</accession>
<dbReference type="InterPro" id="IPR011010">
    <property type="entry name" value="DNA_brk_join_enz"/>
</dbReference>
<reference evidence="4 5" key="1">
    <citation type="submission" date="2019-03" db="EMBL/GenBank/DDBJ databases">
        <authorList>
            <person name="Zhang S."/>
        </authorList>
    </citation>
    <scope>NUCLEOTIDE SEQUENCE [LARGE SCALE GENOMIC DNA]</scope>
    <source>
        <strain evidence="4 5">S4J41</strain>
    </source>
</reference>
<evidence type="ECO:0000256" key="1">
    <source>
        <dbReference type="ARBA" id="ARBA00022908"/>
    </source>
</evidence>
<proteinExistence type="predicted"/>
<protein>
    <submittedName>
        <fullName evidence="4">Site-specific integrase</fullName>
    </submittedName>
</protein>
<dbReference type="Proteomes" id="UP000294662">
    <property type="component" value="Unassembled WGS sequence"/>
</dbReference>
<evidence type="ECO:0000313" key="4">
    <source>
        <dbReference type="EMBL" id="TDE40839.1"/>
    </source>
</evidence>
<sequence length="473" mass="54010">MLRIPCFTGWPSVDGGYDLRSFAAIRNDFGSRCYKCSTRRASCSTGAHRRHAPTSGDATKIFSLSDFREKSVEPIVLPTRKGLKMATITTRNKTNGKPSFTAQVRIKKSGKVIFSKSETSSQRKLAEKWAARTEKSWHDGTFSFVAPAGTFAELIKRYRMDIEKEVGKTMIQCLRTLEGMDETKVGCHEVNPTFLIDLARVLKKEGRCAATVNNYMQHLYGLFTVAETAYKIPLKYEDMQSAMRTLRRLKIVGKANKRDRRPKLQELNDLMEEAFARSARSNAAPLHKIIAFAIASSRRLSEITRIRWDDVNYADKKVLVRDMKHPGQKKGNDVWVLLSDEALQIIMSMPKVDDKVFPYVSDSLSTAFTRLVELFENIEDLHFHDLRHEAISRAFEMGWSAAKVRMMSGHRSWSSLEIYTNLEKIGDRFEGWKWWDVVSQPETQERVDALKKRLAARKVKTAACSTKTKKSTK</sequence>
<comment type="caution">
    <text evidence="4">The sequence shown here is derived from an EMBL/GenBank/DDBJ whole genome shotgun (WGS) entry which is preliminary data.</text>
</comment>
<dbReference type="InterPro" id="IPR050090">
    <property type="entry name" value="Tyrosine_recombinase_XerCD"/>
</dbReference>
<evidence type="ECO:0000256" key="2">
    <source>
        <dbReference type="ARBA" id="ARBA00023172"/>
    </source>
</evidence>
<dbReference type="GO" id="GO:0006310">
    <property type="term" value="P:DNA recombination"/>
    <property type="evidence" value="ECO:0007669"/>
    <property type="project" value="UniProtKB-KW"/>
</dbReference>
<dbReference type="EMBL" id="SMFP01000001">
    <property type="protein sequence ID" value="TDE40839.1"/>
    <property type="molecule type" value="Genomic_DNA"/>
</dbReference>
<dbReference type="PROSITE" id="PS51898">
    <property type="entry name" value="TYR_RECOMBINASE"/>
    <property type="match status" value="1"/>
</dbReference>
<dbReference type="Gene3D" id="1.10.443.10">
    <property type="entry name" value="Intergrase catalytic core"/>
    <property type="match status" value="1"/>
</dbReference>
<dbReference type="PANTHER" id="PTHR30349:SF94">
    <property type="entry name" value="INTEGRASE_RECOMBINASE HI_1414-RELATED"/>
    <property type="match status" value="1"/>
</dbReference>
<dbReference type="Pfam" id="PF00589">
    <property type="entry name" value="Phage_integrase"/>
    <property type="match status" value="1"/>
</dbReference>
<dbReference type="AlphaFoldDB" id="A0A4R5F0H2"/>
<feature type="domain" description="Tyr recombinase" evidence="3">
    <location>
        <begin position="257"/>
        <end position="436"/>
    </location>
</feature>
<dbReference type="InterPro" id="IPR013762">
    <property type="entry name" value="Integrase-like_cat_sf"/>
</dbReference>
<evidence type="ECO:0000313" key="5">
    <source>
        <dbReference type="Proteomes" id="UP000294662"/>
    </source>
</evidence>
<organism evidence="4 5">
    <name type="scientific">Antarcticimicrobium sediminis</name>
    <dbReference type="NCBI Taxonomy" id="2546227"/>
    <lineage>
        <taxon>Bacteria</taxon>
        <taxon>Pseudomonadati</taxon>
        <taxon>Pseudomonadota</taxon>
        <taxon>Alphaproteobacteria</taxon>
        <taxon>Rhodobacterales</taxon>
        <taxon>Paracoccaceae</taxon>
        <taxon>Antarcticimicrobium</taxon>
    </lineage>
</organism>
<keyword evidence="2" id="KW-0233">DNA recombination</keyword>
<keyword evidence="5" id="KW-1185">Reference proteome</keyword>
<dbReference type="GO" id="GO:0015074">
    <property type="term" value="P:DNA integration"/>
    <property type="evidence" value="ECO:0007669"/>
    <property type="project" value="UniProtKB-KW"/>
</dbReference>
<dbReference type="PANTHER" id="PTHR30349">
    <property type="entry name" value="PHAGE INTEGRASE-RELATED"/>
    <property type="match status" value="1"/>
</dbReference>
<evidence type="ECO:0000259" key="3">
    <source>
        <dbReference type="PROSITE" id="PS51898"/>
    </source>
</evidence>
<dbReference type="OrthoDB" id="6388170at2"/>
<dbReference type="InterPro" id="IPR002104">
    <property type="entry name" value="Integrase_catalytic"/>
</dbReference>